<reference evidence="1" key="2">
    <citation type="journal article" date="2017" name="J. Med. Entomol.">
        <title>Transcriptome Analysis of the Triatoma infestans (Hemiptera: Reduviidae) Integument.</title>
        <authorList>
            <person name="Calderon-Fernandez G.M."/>
            <person name="Moriconi D.E."/>
            <person name="Dulbecco A.B."/>
            <person name="Juarez M.P."/>
        </authorList>
    </citation>
    <scope>NUCLEOTIDE SEQUENCE</scope>
    <source>
        <strain evidence="1">Int1</strain>
        <tissue evidence="1">Integument</tissue>
    </source>
</reference>
<feature type="non-terminal residue" evidence="1">
    <location>
        <position position="79"/>
    </location>
</feature>
<dbReference type="AlphaFoldDB" id="A0A161M3I8"/>
<dbReference type="EMBL" id="GEMB01006052">
    <property type="protein sequence ID" value="JAR97273.1"/>
    <property type="molecule type" value="Transcribed_RNA"/>
</dbReference>
<name>A0A161M3I8_TRIIF</name>
<protein>
    <submittedName>
        <fullName evidence="1">Malate dehydrogenase 1b isoform x1</fullName>
    </submittedName>
</protein>
<reference evidence="1" key="1">
    <citation type="submission" date="2016-04" db="EMBL/GenBank/DDBJ databases">
        <authorList>
            <person name="Calderon-Fernandez G.M.Sr."/>
        </authorList>
    </citation>
    <scope>NUCLEOTIDE SEQUENCE</scope>
    <source>
        <strain evidence="1">Int1</strain>
        <tissue evidence="1">Integument</tissue>
    </source>
</reference>
<accession>A0A161M3I8</accession>
<evidence type="ECO:0000313" key="1">
    <source>
        <dbReference type="EMBL" id="JAR97273.1"/>
    </source>
</evidence>
<proteinExistence type="predicted"/>
<organism evidence="1">
    <name type="scientific">Triatoma infestans</name>
    <name type="common">Assassin bug</name>
    <dbReference type="NCBI Taxonomy" id="30076"/>
    <lineage>
        <taxon>Eukaryota</taxon>
        <taxon>Metazoa</taxon>
        <taxon>Ecdysozoa</taxon>
        <taxon>Arthropoda</taxon>
        <taxon>Hexapoda</taxon>
        <taxon>Insecta</taxon>
        <taxon>Pterygota</taxon>
        <taxon>Neoptera</taxon>
        <taxon>Paraneoptera</taxon>
        <taxon>Hemiptera</taxon>
        <taxon>Heteroptera</taxon>
        <taxon>Panheteroptera</taxon>
        <taxon>Cimicomorpha</taxon>
        <taxon>Reduviidae</taxon>
        <taxon>Triatominae</taxon>
        <taxon>Triatoma</taxon>
    </lineage>
</organism>
<sequence>VGKSMDKKVSLAYLIHNLQHMWYFVGMQKEYTRSWNRHVNFVSQVKATMRMLKLWLSPPNDNDFYYNAAVVSDGTYGFP</sequence>
<feature type="non-terminal residue" evidence="1">
    <location>
        <position position="1"/>
    </location>
</feature>